<keyword evidence="1" id="KW-0472">Membrane</keyword>
<feature type="transmembrane region" description="Helical" evidence="1">
    <location>
        <begin position="33"/>
        <end position="53"/>
    </location>
</feature>
<name>A0ABN2LP69_9ACTN</name>
<dbReference type="EMBL" id="BAAALT010000039">
    <property type="protein sequence ID" value="GAA1795407.1"/>
    <property type="molecule type" value="Genomic_DNA"/>
</dbReference>
<reference evidence="2 3" key="1">
    <citation type="journal article" date="2019" name="Int. J. Syst. Evol. Microbiol.">
        <title>The Global Catalogue of Microorganisms (GCM) 10K type strain sequencing project: providing services to taxonomists for standard genome sequencing and annotation.</title>
        <authorList>
            <consortium name="The Broad Institute Genomics Platform"/>
            <consortium name="The Broad Institute Genome Sequencing Center for Infectious Disease"/>
            <person name="Wu L."/>
            <person name="Ma J."/>
        </authorList>
    </citation>
    <scope>NUCLEOTIDE SEQUENCE [LARGE SCALE GENOMIC DNA]</scope>
    <source>
        <strain evidence="2 3">JCM 13250</strain>
    </source>
</reference>
<organism evidence="2 3">
    <name type="scientific">Luedemannella flava</name>
    <dbReference type="NCBI Taxonomy" id="349316"/>
    <lineage>
        <taxon>Bacteria</taxon>
        <taxon>Bacillati</taxon>
        <taxon>Actinomycetota</taxon>
        <taxon>Actinomycetes</taxon>
        <taxon>Micromonosporales</taxon>
        <taxon>Micromonosporaceae</taxon>
        <taxon>Luedemannella</taxon>
    </lineage>
</organism>
<keyword evidence="1" id="KW-1133">Transmembrane helix</keyword>
<proteinExistence type="predicted"/>
<keyword evidence="3" id="KW-1185">Reference proteome</keyword>
<evidence type="ECO:0000313" key="2">
    <source>
        <dbReference type="EMBL" id="GAA1795407.1"/>
    </source>
</evidence>
<gene>
    <name evidence="2" type="ORF">GCM10009682_16460</name>
</gene>
<evidence type="ECO:0000313" key="3">
    <source>
        <dbReference type="Proteomes" id="UP001500218"/>
    </source>
</evidence>
<evidence type="ECO:0008006" key="4">
    <source>
        <dbReference type="Google" id="ProtNLM"/>
    </source>
</evidence>
<comment type="caution">
    <text evidence="2">The sequence shown here is derived from an EMBL/GenBank/DDBJ whole genome shotgun (WGS) entry which is preliminary data.</text>
</comment>
<dbReference type="Proteomes" id="UP001500218">
    <property type="component" value="Unassembled WGS sequence"/>
</dbReference>
<evidence type="ECO:0000256" key="1">
    <source>
        <dbReference type="SAM" id="Phobius"/>
    </source>
</evidence>
<protein>
    <recommendedName>
        <fullName evidence="4">DUF5666 domain-containing protein</fullName>
    </recommendedName>
</protein>
<keyword evidence="1" id="KW-0812">Transmembrane</keyword>
<sequence>MSEPTTTELTDPLDDDLERELAARAPKQRINKITFVLAGLLLVIGGFIAGSLVQKNSGGTTGSALPTGTNGRGGYFPAGGFGGGGTAQGGTGTRAGAATTGTVKLVDGTTIYITTSSGETVTVKTSDSTKVSVSQSSTLKSIRTGATVTVQGQTGADGTVTATTVTAQK</sequence>
<dbReference type="RefSeq" id="WP_344127993.1">
    <property type="nucleotide sequence ID" value="NZ_BAAALT010000039.1"/>
</dbReference>
<accession>A0ABN2LP69</accession>